<gene>
    <name evidence="3" type="ORF">MATL_G00071440</name>
</gene>
<organism evidence="3 4">
    <name type="scientific">Megalops atlanticus</name>
    <name type="common">Tarpon</name>
    <name type="synonym">Clupea gigantea</name>
    <dbReference type="NCBI Taxonomy" id="7932"/>
    <lineage>
        <taxon>Eukaryota</taxon>
        <taxon>Metazoa</taxon>
        <taxon>Chordata</taxon>
        <taxon>Craniata</taxon>
        <taxon>Vertebrata</taxon>
        <taxon>Euteleostomi</taxon>
        <taxon>Actinopterygii</taxon>
        <taxon>Neopterygii</taxon>
        <taxon>Teleostei</taxon>
        <taxon>Elopiformes</taxon>
        <taxon>Megalopidae</taxon>
        <taxon>Megalops</taxon>
    </lineage>
</organism>
<keyword evidence="2" id="KW-0472">Membrane</keyword>
<evidence type="ECO:0000313" key="3">
    <source>
        <dbReference type="EMBL" id="KAG7477606.1"/>
    </source>
</evidence>
<protein>
    <submittedName>
        <fullName evidence="3">Uncharacterized protein</fullName>
    </submittedName>
</protein>
<sequence length="204" mass="21705">MRGANASEFEQNTTNWGTRPHSLLALSSLKTDTDWDSTRRMCGVDVDLEDEGAGEEEREAEEFVTGERVRMLPPPPAHSEAGAWGARRGPLGRLAWGAGLLLWSAGVAALCALVLAAVFALVLLPAALLLCAGFLCHHTGGSGAGPTRTTQRGLWGRAPDSHHTEGALGAGRSPPAAHRHGHQFRHQEKIQRGAIAIHGVHKKS</sequence>
<keyword evidence="2" id="KW-1133">Transmembrane helix</keyword>
<reference evidence="3" key="1">
    <citation type="submission" date="2021-01" db="EMBL/GenBank/DDBJ databases">
        <authorList>
            <person name="Zahm M."/>
            <person name="Roques C."/>
            <person name="Cabau C."/>
            <person name="Klopp C."/>
            <person name="Donnadieu C."/>
            <person name="Jouanno E."/>
            <person name="Lampietro C."/>
            <person name="Louis A."/>
            <person name="Herpin A."/>
            <person name="Echchiki A."/>
            <person name="Berthelot C."/>
            <person name="Parey E."/>
            <person name="Roest-Crollius H."/>
            <person name="Braasch I."/>
            <person name="Postlethwait J."/>
            <person name="Bobe J."/>
            <person name="Montfort J."/>
            <person name="Bouchez O."/>
            <person name="Begum T."/>
            <person name="Mejri S."/>
            <person name="Adams A."/>
            <person name="Chen W.-J."/>
            <person name="Guiguen Y."/>
        </authorList>
    </citation>
    <scope>NUCLEOTIDE SEQUENCE</scope>
    <source>
        <strain evidence="3">YG-15Mar2019-1</strain>
        <tissue evidence="3">Brain</tissue>
    </source>
</reference>
<dbReference type="AlphaFoldDB" id="A0A9D3TER7"/>
<evidence type="ECO:0000256" key="1">
    <source>
        <dbReference type="SAM" id="MobiDB-lite"/>
    </source>
</evidence>
<name>A0A9D3TER7_MEGAT</name>
<accession>A0A9D3TER7</accession>
<feature type="transmembrane region" description="Helical" evidence="2">
    <location>
        <begin position="100"/>
        <end position="130"/>
    </location>
</feature>
<feature type="region of interest" description="Disordered" evidence="1">
    <location>
        <begin position="141"/>
        <end position="186"/>
    </location>
</feature>
<evidence type="ECO:0000313" key="4">
    <source>
        <dbReference type="Proteomes" id="UP001046870"/>
    </source>
</evidence>
<dbReference type="Proteomes" id="UP001046870">
    <property type="component" value="Chromosome 5"/>
</dbReference>
<dbReference type="EMBL" id="JAFDVH010000005">
    <property type="protein sequence ID" value="KAG7477606.1"/>
    <property type="molecule type" value="Genomic_DNA"/>
</dbReference>
<keyword evidence="4" id="KW-1185">Reference proteome</keyword>
<keyword evidence="2" id="KW-0812">Transmembrane</keyword>
<comment type="caution">
    <text evidence="3">The sequence shown here is derived from an EMBL/GenBank/DDBJ whole genome shotgun (WGS) entry which is preliminary data.</text>
</comment>
<evidence type="ECO:0000256" key="2">
    <source>
        <dbReference type="SAM" id="Phobius"/>
    </source>
</evidence>
<proteinExistence type="predicted"/>